<evidence type="ECO:0000256" key="1">
    <source>
        <dbReference type="ARBA" id="ARBA00006987"/>
    </source>
</evidence>
<keyword evidence="3" id="KW-0675">Receptor</keyword>
<dbReference type="Gene3D" id="3.40.190.10">
    <property type="entry name" value="Periplasmic binding protein-like II"/>
    <property type="match status" value="1"/>
</dbReference>
<name>A0A561XQL4_ACIDE</name>
<dbReference type="EMBL" id="VJWE01000012">
    <property type="protein sequence ID" value="TWG38416.1"/>
    <property type="molecule type" value="Genomic_DNA"/>
</dbReference>
<dbReference type="AlphaFoldDB" id="A0A561XQL4"/>
<gene>
    <name evidence="3" type="ORF">ATF69_2358</name>
</gene>
<dbReference type="SUPFAM" id="SSF53850">
    <property type="entry name" value="Periplasmic binding protein-like II"/>
    <property type="match status" value="1"/>
</dbReference>
<dbReference type="Pfam" id="PF03401">
    <property type="entry name" value="TctC"/>
    <property type="match status" value="1"/>
</dbReference>
<dbReference type="PANTHER" id="PTHR42928:SF5">
    <property type="entry name" value="BLR1237 PROTEIN"/>
    <property type="match status" value="1"/>
</dbReference>
<comment type="caution">
    <text evidence="3">The sequence shown here is derived from an EMBL/GenBank/DDBJ whole genome shotgun (WGS) entry which is preliminary data.</text>
</comment>
<feature type="chain" id="PRO_5021930188" evidence="2">
    <location>
        <begin position="32"/>
        <end position="335"/>
    </location>
</feature>
<dbReference type="Gene3D" id="3.40.190.150">
    <property type="entry name" value="Bordetella uptake gene, domain 1"/>
    <property type="match status" value="1"/>
</dbReference>
<dbReference type="Proteomes" id="UP000321485">
    <property type="component" value="Unassembled WGS sequence"/>
</dbReference>
<dbReference type="PROSITE" id="PS51257">
    <property type="entry name" value="PROKAR_LIPOPROTEIN"/>
    <property type="match status" value="1"/>
</dbReference>
<reference evidence="3 4" key="1">
    <citation type="journal article" date="2015" name="Stand. Genomic Sci.">
        <title>Genomic Encyclopedia of Bacterial and Archaeal Type Strains, Phase III: the genomes of soil and plant-associated and newly described type strains.</title>
        <authorList>
            <person name="Whitman W.B."/>
            <person name="Woyke T."/>
            <person name="Klenk H.P."/>
            <person name="Zhou Y."/>
            <person name="Lilburn T.G."/>
            <person name="Beck B.J."/>
            <person name="De Vos P."/>
            <person name="Vandamme P."/>
            <person name="Eisen J.A."/>
            <person name="Garrity G."/>
            <person name="Hugenholtz P."/>
            <person name="Kyrpides N.C."/>
        </authorList>
    </citation>
    <scope>NUCLEOTIDE SEQUENCE [LARGE SCALE GENOMIC DNA]</scope>
    <source>
        <strain evidence="3 4">DSM 64</strain>
    </source>
</reference>
<accession>A0A561XQL4</accession>
<dbReference type="CDD" id="cd07012">
    <property type="entry name" value="PBP2_Bug_TTT"/>
    <property type="match status" value="1"/>
</dbReference>
<protein>
    <submittedName>
        <fullName evidence="3">Tripartite-type tricarboxylate transporter receptor subunit TctC</fullName>
    </submittedName>
</protein>
<dbReference type="RefSeq" id="WP_146871051.1">
    <property type="nucleotide sequence ID" value="NZ_VJWE01000012.1"/>
</dbReference>
<sequence>MARNFKKNRPLALVNHALAAIVFVASGAACAQTGAAAYPTKPVKLVVGFAAGGPTDVVARAFADHASKALGQPFIIDNKPGAGTIIAAQAVASAPVDGYTLLFGATNHTMIPALYQGRVKFDAVKSFRPLCTVASSPTVLVVAPSLPVKTLADYQAKARAEPGRVTAGTAGVGSSGHFATEIFARAQGLQLNHVPYKGAAPVVTDLMGGQLDSSFATLGSVLPQIKSGKLRALAVGAPQRSALVPEVPTFAEAGGGNYAADVWYGVLAPAGVPEPIAQALERTAADFAKSESAADKLRGLGMDAESVCGNTFATRVAREAATYSQIAKALDLKAD</sequence>
<evidence type="ECO:0000313" key="4">
    <source>
        <dbReference type="Proteomes" id="UP000321485"/>
    </source>
</evidence>
<dbReference type="PANTHER" id="PTHR42928">
    <property type="entry name" value="TRICARBOXYLATE-BINDING PROTEIN"/>
    <property type="match status" value="1"/>
</dbReference>
<feature type="signal peptide" evidence="2">
    <location>
        <begin position="1"/>
        <end position="31"/>
    </location>
</feature>
<dbReference type="PIRSF" id="PIRSF017082">
    <property type="entry name" value="YflP"/>
    <property type="match status" value="1"/>
</dbReference>
<evidence type="ECO:0000256" key="2">
    <source>
        <dbReference type="SAM" id="SignalP"/>
    </source>
</evidence>
<evidence type="ECO:0000313" key="3">
    <source>
        <dbReference type="EMBL" id="TWG38416.1"/>
    </source>
</evidence>
<dbReference type="InterPro" id="IPR005064">
    <property type="entry name" value="BUG"/>
</dbReference>
<organism evidence="3 4">
    <name type="scientific">Acidovorax delafieldii</name>
    <name type="common">Pseudomonas delafieldii</name>
    <dbReference type="NCBI Taxonomy" id="47920"/>
    <lineage>
        <taxon>Bacteria</taxon>
        <taxon>Pseudomonadati</taxon>
        <taxon>Pseudomonadota</taxon>
        <taxon>Betaproteobacteria</taxon>
        <taxon>Burkholderiales</taxon>
        <taxon>Comamonadaceae</taxon>
        <taxon>Acidovorax</taxon>
    </lineage>
</organism>
<keyword evidence="2" id="KW-0732">Signal</keyword>
<dbReference type="GeneID" id="51111420"/>
<comment type="similarity">
    <text evidence="1">Belongs to the UPF0065 (bug) family.</text>
</comment>
<proteinExistence type="inferred from homology"/>
<dbReference type="InterPro" id="IPR042100">
    <property type="entry name" value="Bug_dom1"/>
</dbReference>